<accession>A0AAI9DK22</accession>
<evidence type="ECO:0000313" key="1">
    <source>
        <dbReference type="EMBL" id="EML1472927.1"/>
    </source>
</evidence>
<comment type="caution">
    <text evidence="1">The sequence shown here is derived from an EMBL/GenBank/DDBJ whole genome shotgun (WGS) entry which is preliminary data.</text>
</comment>
<protein>
    <submittedName>
        <fullName evidence="1">Host nuclease inhibitor GamL</fullName>
    </submittedName>
</protein>
<dbReference type="AlphaFoldDB" id="A0AAI9DK22"/>
<name>A0AAI9DK22_PLUGE</name>
<gene>
    <name evidence="1" type="primary">gamL</name>
    <name evidence="1" type="ORF">QEG54_003712</name>
</gene>
<dbReference type="NCBIfam" id="NF033500">
    <property type="entry name" value="phi80_GamL"/>
    <property type="match status" value="1"/>
</dbReference>
<reference evidence="1" key="1">
    <citation type="submission" date="2024-02" db="EMBL/GenBank/DDBJ databases">
        <authorList>
            <consortium name="Clinical and Environmental Microbiology Branch: Whole genome sequencing antimicrobial resistance pathogens in the healthcare setting"/>
        </authorList>
    </citation>
    <scope>NUCLEOTIDE SEQUENCE</scope>
    <source>
        <strain evidence="1">2021DK-00143</strain>
    </source>
</reference>
<dbReference type="InterPro" id="IPR049911">
    <property type="entry name" value="GamL-like"/>
</dbReference>
<dbReference type="EMBL" id="ABLOKC030000023">
    <property type="protein sequence ID" value="EML1472927.1"/>
    <property type="molecule type" value="Genomic_DNA"/>
</dbReference>
<proteinExistence type="predicted"/>
<organism evidence="1">
    <name type="scientific">Pluralibacter gergoviae</name>
    <name type="common">Enterobacter gergoviae</name>
    <dbReference type="NCBI Taxonomy" id="61647"/>
    <lineage>
        <taxon>Bacteria</taxon>
        <taxon>Pseudomonadati</taxon>
        <taxon>Pseudomonadota</taxon>
        <taxon>Gammaproteobacteria</taxon>
        <taxon>Enterobacterales</taxon>
        <taxon>Enterobacteriaceae</taxon>
        <taxon>Pluralibacter</taxon>
    </lineage>
</organism>
<sequence length="92" mass="10441">MNAYRAYDAIEDRKWVEQQLNEERESWVEQRAQELVSALPKTPALLSLFLKPDAAAALYGDKAAEAFNDFITACAYEKAEAEWRAKVAPCPF</sequence>